<evidence type="ECO:0000256" key="3">
    <source>
        <dbReference type="ARBA" id="ARBA00022692"/>
    </source>
</evidence>
<feature type="domain" description="CBS" evidence="12">
    <location>
        <begin position="271"/>
        <end position="328"/>
    </location>
</feature>
<evidence type="ECO:0000313" key="15">
    <source>
        <dbReference type="Proteomes" id="UP000824116"/>
    </source>
</evidence>
<evidence type="ECO:0000256" key="9">
    <source>
        <dbReference type="PROSITE-ProRule" id="PRU01193"/>
    </source>
</evidence>
<evidence type="ECO:0000256" key="6">
    <source>
        <dbReference type="ARBA" id="ARBA00023122"/>
    </source>
</evidence>
<feature type="transmembrane region" description="Helical" evidence="11">
    <location>
        <begin position="84"/>
        <end position="107"/>
    </location>
</feature>
<name>A0A9D2GAM1_9FIRM</name>
<evidence type="ECO:0000256" key="8">
    <source>
        <dbReference type="PROSITE-ProRule" id="PRU00703"/>
    </source>
</evidence>
<dbReference type="InterPro" id="IPR046342">
    <property type="entry name" value="CBS_dom_sf"/>
</dbReference>
<dbReference type="InterPro" id="IPR016169">
    <property type="entry name" value="FAD-bd_PCMH_sub2"/>
</dbReference>
<dbReference type="InterPro" id="IPR005170">
    <property type="entry name" value="Transptr-assoc_dom"/>
</dbReference>
<feature type="transmembrane region" description="Helical" evidence="11">
    <location>
        <begin position="127"/>
        <end position="148"/>
    </location>
</feature>
<dbReference type="SMART" id="SM01091">
    <property type="entry name" value="CorC_HlyC"/>
    <property type="match status" value="1"/>
</dbReference>
<keyword evidence="7 9" id="KW-0472">Membrane</keyword>
<dbReference type="InterPro" id="IPR044751">
    <property type="entry name" value="Ion_transp-like_CBS"/>
</dbReference>
<comment type="subcellular location">
    <subcellularLocation>
        <location evidence="1">Membrane</location>
        <topology evidence="1">Multi-pass membrane protein</topology>
    </subcellularLocation>
</comment>
<dbReference type="Pfam" id="PF03471">
    <property type="entry name" value="CorC_HlyC"/>
    <property type="match status" value="1"/>
</dbReference>
<proteinExistence type="inferred from homology"/>
<dbReference type="InterPro" id="IPR036318">
    <property type="entry name" value="FAD-bd_PCMH-like_sf"/>
</dbReference>
<dbReference type="Pfam" id="PF00571">
    <property type="entry name" value="CBS"/>
    <property type="match status" value="2"/>
</dbReference>
<sequence length="472" mass="52669">MDSGDTFQFIILIILLMLSAFFSSSETALTTVNKIRMRALADEGNKRARLVLDITGNHTSKMLSAILIGNNIVNISASSLSATLAYAFGGYMVSIATAVLTVAILVFGEITPKNYATINAEKIALRYIGVIRVFMTVMTPVIFIINLFSRGIMFLLRVDPNAKKKSLTEDELRTIVDVSHENGVIETGEREMINNVFDLNDANAKDIMVPRVHVTFADVNNTYDELIAIFREDKFTRLPVYEETPDNIVGIINMKDLLLYDRDGNFNIRDIMRKPHFTYEYKSISDLLVEMRASTFNIAIVLDEYGEMAGLITLEDILEEIVGEIHDEYDEQEDDPVQQIGEREYIVEGSVNLDDVNDRLGTSLEAEDYDSLGGFIIGQLDRLPEEGDEVCTEDGIRLVVEKLDKNRVESIHVYLPEKTDDVTEAEKEKSISPEKSSEHTDSEETDKISSPGSDAADSSRNVAADAVSGEQL</sequence>
<evidence type="ECO:0000259" key="12">
    <source>
        <dbReference type="PROSITE" id="PS51371"/>
    </source>
</evidence>
<dbReference type="Proteomes" id="UP000824116">
    <property type="component" value="Unassembled WGS sequence"/>
</dbReference>
<dbReference type="PANTHER" id="PTHR22777">
    <property type="entry name" value="HEMOLYSIN-RELATED"/>
    <property type="match status" value="1"/>
</dbReference>
<dbReference type="Gene3D" id="3.10.580.10">
    <property type="entry name" value="CBS-domain"/>
    <property type="match status" value="1"/>
</dbReference>
<feature type="compositionally biased region" description="Polar residues" evidence="10">
    <location>
        <begin position="448"/>
        <end position="461"/>
    </location>
</feature>
<evidence type="ECO:0000256" key="7">
    <source>
        <dbReference type="ARBA" id="ARBA00023136"/>
    </source>
</evidence>
<evidence type="ECO:0000259" key="13">
    <source>
        <dbReference type="PROSITE" id="PS51846"/>
    </source>
</evidence>
<feature type="domain" description="CBS" evidence="12">
    <location>
        <begin position="208"/>
        <end position="268"/>
    </location>
</feature>
<dbReference type="SUPFAM" id="SSF54631">
    <property type="entry name" value="CBS-domain pair"/>
    <property type="match status" value="1"/>
</dbReference>
<dbReference type="AlphaFoldDB" id="A0A9D2GAM1"/>
<dbReference type="InterPro" id="IPR002550">
    <property type="entry name" value="CNNM"/>
</dbReference>
<gene>
    <name evidence="14" type="ORF">H9723_08165</name>
</gene>
<protein>
    <submittedName>
        <fullName evidence="14">Hemolysin family protein</fullName>
    </submittedName>
</protein>
<dbReference type="FunFam" id="3.10.580.10:FF:000002">
    <property type="entry name" value="Magnesium/cobalt efflux protein CorC"/>
    <property type="match status" value="1"/>
</dbReference>
<dbReference type="PANTHER" id="PTHR22777:SF17">
    <property type="entry name" value="UPF0053 PROTEIN SLL0260"/>
    <property type="match status" value="1"/>
</dbReference>
<dbReference type="SUPFAM" id="SSF56176">
    <property type="entry name" value="FAD-binding/transporter-associated domain-like"/>
    <property type="match status" value="1"/>
</dbReference>
<feature type="compositionally biased region" description="Basic and acidic residues" evidence="10">
    <location>
        <begin position="419"/>
        <end position="447"/>
    </location>
</feature>
<comment type="similarity">
    <text evidence="2">Belongs to the UPF0053 family.</text>
</comment>
<keyword evidence="5 9" id="KW-1133">Transmembrane helix</keyword>
<comment type="caution">
    <text evidence="14">The sequence shown here is derived from an EMBL/GenBank/DDBJ whole genome shotgun (WGS) entry which is preliminary data.</text>
</comment>
<dbReference type="GO" id="GO:0050660">
    <property type="term" value="F:flavin adenine dinucleotide binding"/>
    <property type="evidence" value="ECO:0007669"/>
    <property type="project" value="InterPro"/>
</dbReference>
<dbReference type="CDD" id="cd04590">
    <property type="entry name" value="CBS_pair_CorC_HlyC_assoc"/>
    <property type="match status" value="1"/>
</dbReference>
<dbReference type="PROSITE" id="PS51846">
    <property type="entry name" value="CNNM"/>
    <property type="match status" value="1"/>
</dbReference>
<dbReference type="EMBL" id="DXAY01000188">
    <property type="protein sequence ID" value="HIZ75196.1"/>
    <property type="molecule type" value="Genomic_DNA"/>
</dbReference>
<evidence type="ECO:0000313" key="14">
    <source>
        <dbReference type="EMBL" id="HIZ75196.1"/>
    </source>
</evidence>
<feature type="region of interest" description="Disordered" evidence="10">
    <location>
        <begin position="419"/>
        <end position="472"/>
    </location>
</feature>
<keyword evidence="4" id="KW-0677">Repeat</keyword>
<evidence type="ECO:0000256" key="11">
    <source>
        <dbReference type="SAM" id="Phobius"/>
    </source>
</evidence>
<dbReference type="Gene3D" id="3.30.465.10">
    <property type="match status" value="1"/>
</dbReference>
<keyword evidence="3 9" id="KW-0812">Transmembrane</keyword>
<organism evidence="14 15">
    <name type="scientific">Candidatus Mediterraneibacter stercoravium</name>
    <dbReference type="NCBI Taxonomy" id="2838685"/>
    <lineage>
        <taxon>Bacteria</taxon>
        <taxon>Bacillati</taxon>
        <taxon>Bacillota</taxon>
        <taxon>Clostridia</taxon>
        <taxon>Lachnospirales</taxon>
        <taxon>Lachnospiraceae</taxon>
        <taxon>Mediterraneibacter</taxon>
    </lineage>
</organism>
<feature type="domain" description="CNNM transmembrane" evidence="13">
    <location>
        <begin position="1"/>
        <end position="189"/>
    </location>
</feature>
<evidence type="ECO:0000256" key="10">
    <source>
        <dbReference type="SAM" id="MobiDB-lite"/>
    </source>
</evidence>
<feature type="transmembrane region" description="Helical" evidence="11">
    <location>
        <begin position="6"/>
        <end position="29"/>
    </location>
</feature>
<dbReference type="Pfam" id="PF01595">
    <property type="entry name" value="CNNM"/>
    <property type="match status" value="1"/>
</dbReference>
<evidence type="ECO:0000256" key="1">
    <source>
        <dbReference type="ARBA" id="ARBA00004141"/>
    </source>
</evidence>
<evidence type="ECO:0000256" key="5">
    <source>
        <dbReference type="ARBA" id="ARBA00022989"/>
    </source>
</evidence>
<evidence type="ECO:0000256" key="2">
    <source>
        <dbReference type="ARBA" id="ARBA00006337"/>
    </source>
</evidence>
<keyword evidence="6 8" id="KW-0129">CBS domain</keyword>
<dbReference type="GO" id="GO:0005886">
    <property type="term" value="C:plasma membrane"/>
    <property type="evidence" value="ECO:0007669"/>
    <property type="project" value="TreeGrafter"/>
</dbReference>
<dbReference type="InterPro" id="IPR000644">
    <property type="entry name" value="CBS_dom"/>
</dbReference>
<reference evidence="14" key="1">
    <citation type="journal article" date="2021" name="PeerJ">
        <title>Extensive microbial diversity within the chicken gut microbiome revealed by metagenomics and culture.</title>
        <authorList>
            <person name="Gilroy R."/>
            <person name="Ravi A."/>
            <person name="Getino M."/>
            <person name="Pursley I."/>
            <person name="Horton D.L."/>
            <person name="Alikhan N.F."/>
            <person name="Baker D."/>
            <person name="Gharbi K."/>
            <person name="Hall N."/>
            <person name="Watson M."/>
            <person name="Adriaenssens E.M."/>
            <person name="Foster-Nyarko E."/>
            <person name="Jarju S."/>
            <person name="Secka A."/>
            <person name="Antonio M."/>
            <person name="Oren A."/>
            <person name="Chaudhuri R.R."/>
            <person name="La Ragione R."/>
            <person name="Hildebrand F."/>
            <person name="Pallen M.J."/>
        </authorList>
    </citation>
    <scope>NUCLEOTIDE SEQUENCE</scope>
    <source>
        <strain evidence="14">CHK196-3914</strain>
    </source>
</reference>
<accession>A0A9D2GAM1</accession>
<reference evidence="14" key="2">
    <citation type="submission" date="2021-04" db="EMBL/GenBank/DDBJ databases">
        <authorList>
            <person name="Gilroy R."/>
        </authorList>
    </citation>
    <scope>NUCLEOTIDE SEQUENCE</scope>
    <source>
        <strain evidence="14">CHK196-3914</strain>
    </source>
</reference>
<evidence type="ECO:0000256" key="4">
    <source>
        <dbReference type="ARBA" id="ARBA00022737"/>
    </source>
</evidence>
<dbReference type="PROSITE" id="PS51371">
    <property type="entry name" value="CBS"/>
    <property type="match status" value="2"/>
</dbReference>